<evidence type="ECO:0000313" key="3">
    <source>
        <dbReference type="Proteomes" id="UP000548423"/>
    </source>
</evidence>
<gene>
    <name evidence="2" type="ORF">F4694_004309</name>
</gene>
<dbReference type="Proteomes" id="UP000548423">
    <property type="component" value="Unassembled WGS sequence"/>
</dbReference>
<evidence type="ECO:0000313" key="2">
    <source>
        <dbReference type="EMBL" id="NYE07498.1"/>
    </source>
</evidence>
<comment type="caution">
    <text evidence="2">The sequence shown here is derived from an EMBL/GenBank/DDBJ whole genome shotgun (WGS) entry which is preliminary data.</text>
</comment>
<reference evidence="3" key="2">
    <citation type="submission" date="2020-08" db="EMBL/GenBank/DDBJ databases">
        <title>The Agave Microbiome: Exploring the role of microbial communities in plant adaptations to desert environments.</title>
        <authorList>
            <person name="Partida-Martinez L.P."/>
        </authorList>
    </citation>
    <scope>NUCLEOTIDE SEQUENCE [LARGE SCALE GENOMIC DNA]</scope>
    <source>
        <strain evidence="3">AT2.8</strain>
    </source>
</reference>
<keyword evidence="1" id="KW-0472">Membrane</keyword>
<sequence>MQYIDSFGWSLNIILMICFVIALLVLMRKPKENRKNAKKKM</sequence>
<accession>A0A852TJT9</accession>
<keyword evidence="1" id="KW-0812">Transmembrane</keyword>
<dbReference type="EMBL" id="JACCBX010000009">
    <property type="protein sequence ID" value="NYE07498.1"/>
    <property type="molecule type" value="Genomic_DNA"/>
</dbReference>
<keyword evidence="1" id="KW-1133">Transmembrane helix</keyword>
<protein>
    <submittedName>
        <fullName evidence="2">Preprotein translocase subunit SecG</fullName>
    </submittedName>
</protein>
<name>A0A852TJT9_9BACI</name>
<proteinExistence type="predicted"/>
<dbReference type="AlphaFoldDB" id="A0A852TJT9"/>
<organism evidence="2 3">
    <name type="scientific">Neobacillus niacini</name>
    <dbReference type="NCBI Taxonomy" id="86668"/>
    <lineage>
        <taxon>Bacteria</taxon>
        <taxon>Bacillati</taxon>
        <taxon>Bacillota</taxon>
        <taxon>Bacilli</taxon>
        <taxon>Bacillales</taxon>
        <taxon>Bacillaceae</taxon>
        <taxon>Neobacillus</taxon>
    </lineage>
</organism>
<reference evidence="3" key="1">
    <citation type="submission" date="2020-07" db="EMBL/GenBank/DDBJ databases">
        <authorList>
            <person name="Partida-Martinez L."/>
            <person name="Huntemann M."/>
            <person name="Clum A."/>
            <person name="Wang J."/>
            <person name="Palaniappan K."/>
            <person name="Ritter S."/>
            <person name="Chen I.-M."/>
            <person name="Stamatis D."/>
            <person name="Reddy T."/>
            <person name="O'Malley R."/>
            <person name="Daum C."/>
            <person name="Shapiro N."/>
            <person name="Ivanova N."/>
            <person name="Kyrpides N."/>
            <person name="Woyke T."/>
        </authorList>
    </citation>
    <scope>NUCLEOTIDE SEQUENCE [LARGE SCALE GENOMIC DNA]</scope>
    <source>
        <strain evidence="3">AT2.8</strain>
    </source>
</reference>
<feature type="transmembrane region" description="Helical" evidence="1">
    <location>
        <begin position="6"/>
        <end position="26"/>
    </location>
</feature>
<evidence type="ECO:0000256" key="1">
    <source>
        <dbReference type="SAM" id="Phobius"/>
    </source>
</evidence>